<dbReference type="NCBIfam" id="NF008691">
    <property type="entry name" value="PRK11713.1-4"/>
    <property type="match status" value="1"/>
</dbReference>
<comment type="subcellular location">
    <subcellularLocation>
        <location evidence="1 12">Cytoplasm</location>
    </subcellularLocation>
</comment>
<dbReference type="AlphaFoldDB" id="A0A942YGU6"/>
<proteinExistence type="inferred from homology"/>
<comment type="caution">
    <text evidence="15">The sequence shown here is derived from an EMBL/GenBank/DDBJ whole genome shotgun (WGS) entry which is preliminary data.</text>
</comment>
<keyword evidence="6 12" id="KW-0698">rRNA processing</keyword>
<comment type="similarity">
    <text evidence="2 12">Belongs to the RNA methyltransferase RsmE family.</text>
</comment>
<dbReference type="InterPro" id="IPR006700">
    <property type="entry name" value="RsmE"/>
</dbReference>
<evidence type="ECO:0000256" key="10">
    <source>
        <dbReference type="ARBA" id="ARBA00025699"/>
    </source>
</evidence>
<keyword evidence="5 12" id="KW-0963">Cytoplasm</keyword>
<evidence type="ECO:0000256" key="5">
    <source>
        <dbReference type="ARBA" id="ARBA00022490"/>
    </source>
</evidence>
<dbReference type="PIRSF" id="PIRSF015601">
    <property type="entry name" value="MTase_slr0722"/>
    <property type="match status" value="1"/>
</dbReference>
<evidence type="ECO:0000256" key="8">
    <source>
        <dbReference type="ARBA" id="ARBA00022679"/>
    </source>
</evidence>
<dbReference type="FunFam" id="3.40.1280.10:FF:000020">
    <property type="entry name" value="Ribosomal RNA small subunit methyltransferase E"/>
    <property type="match status" value="1"/>
</dbReference>
<dbReference type="InterPro" id="IPR046886">
    <property type="entry name" value="RsmE_MTase_dom"/>
</dbReference>
<evidence type="ECO:0000256" key="11">
    <source>
        <dbReference type="ARBA" id="ARBA00047944"/>
    </source>
</evidence>
<evidence type="ECO:0000256" key="9">
    <source>
        <dbReference type="ARBA" id="ARBA00022691"/>
    </source>
</evidence>
<accession>A0A942YGU6</accession>
<evidence type="ECO:0000313" key="16">
    <source>
        <dbReference type="Proteomes" id="UP000681414"/>
    </source>
</evidence>
<dbReference type="GO" id="GO:0070042">
    <property type="term" value="F:rRNA (uridine-N3-)-methyltransferase activity"/>
    <property type="evidence" value="ECO:0007669"/>
    <property type="project" value="TreeGrafter"/>
</dbReference>
<gene>
    <name evidence="15" type="ORF">KHA97_06555</name>
</gene>
<evidence type="ECO:0000259" key="14">
    <source>
        <dbReference type="Pfam" id="PF20260"/>
    </source>
</evidence>
<dbReference type="GO" id="GO:0005737">
    <property type="term" value="C:cytoplasm"/>
    <property type="evidence" value="ECO:0007669"/>
    <property type="project" value="UniProtKB-SubCell"/>
</dbReference>
<keyword evidence="9 12" id="KW-0949">S-adenosyl-L-methionine</keyword>
<evidence type="ECO:0000256" key="6">
    <source>
        <dbReference type="ARBA" id="ARBA00022552"/>
    </source>
</evidence>
<dbReference type="PANTHER" id="PTHR30027">
    <property type="entry name" value="RIBOSOMAL RNA SMALL SUBUNIT METHYLTRANSFERASE E"/>
    <property type="match status" value="1"/>
</dbReference>
<dbReference type="RefSeq" id="WP_213123894.1">
    <property type="nucleotide sequence ID" value="NZ_JAGYPG010000001.1"/>
</dbReference>
<keyword evidence="8 12" id="KW-0808">Transferase</keyword>
<comment type="catalytic activity">
    <reaction evidence="11 12">
        <text>uridine(1498) in 16S rRNA + S-adenosyl-L-methionine = N(3)-methyluridine(1498) in 16S rRNA + S-adenosyl-L-homocysteine + H(+)</text>
        <dbReference type="Rhea" id="RHEA:42920"/>
        <dbReference type="Rhea" id="RHEA-COMP:10283"/>
        <dbReference type="Rhea" id="RHEA-COMP:10284"/>
        <dbReference type="ChEBI" id="CHEBI:15378"/>
        <dbReference type="ChEBI" id="CHEBI:57856"/>
        <dbReference type="ChEBI" id="CHEBI:59789"/>
        <dbReference type="ChEBI" id="CHEBI:65315"/>
        <dbReference type="ChEBI" id="CHEBI:74502"/>
        <dbReference type="EC" id="2.1.1.193"/>
    </reaction>
</comment>
<dbReference type="Gene3D" id="2.40.240.20">
    <property type="entry name" value="Hypothetical PUA domain-like, domain 1"/>
    <property type="match status" value="1"/>
</dbReference>
<name>A0A942YGU6_9BACI</name>
<dbReference type="EC" id="2.1.1.193" evidence="3 12"/>
<protein>
    <recommendedName>
        <fullName evidence="4 12">Ribosomal RNA small subunit methyltransferase E</fullName>
        <ecNumber evidence="3 12">2.1.1.193</ecNumber>
    </recommendedName>
</protein>
<evidence type="ECO:0000256" key="4">
    <source>
        <dbReference type="ARBA" id="ARBA00013673"/>
    </source>
</evidence>
<dbReference type="PANTHER" id="PTHR30027:SF3">
    <property type="entry name" value="16S RRNA (URACIL(1498)-N(3))-METHYLTRANSFERASE"/>
    <property type="match status" value="1"/>
</dbReference>
<dbReference type="InterPro" id="IPR029026">
    <property type="entry name" value="tRNA_m1G_MTases_N"/>
</dbReference>
<sequence>MQRYFLNETYNDQKSISISGDDFHHISRVMRMKEDDMFWVVFKDGKAATVKISQILDSFLEADIIDFENVDKELPIFIAIASGLPKGDKLEWIIQKGTELGASEFIPFIATRSVVKWESKKESKKLERWNKIAKEAAEQAHRQLLPVVHRPHTLNEMIQYSHQFDWKIVAYEEAAKEGENSNLVRILQSVKPKDKILIVFGPEGGITVPEKDQLTSHGFEICGLGPRILRTETAPLYALTAISYQFELMR</sequence>
<dbReference type="GO" id="GO:0070475">
    <property type="term" value="P:rRNA base methylation"/>
    <property type="evidence" value="ECO:0007669"/>
    <property type="project" value="TreeGrafter"/>
</dbReference>
<feature type="domain" description="Ribosomal RNA small subunit methyltransferase E PUA-like" evidence="14">
    <location>
        <begin position="18"/>
        <end position="59"/>
    </location>
</feature>
<evidence type="ECO:0000256" key="12">
    <source>
        <dbReference type="PIRNR" id="PIRNR015601"/>
    </source>
</evidence>
<evidence type="ECO:0000256" key="1">
    <source>
        <dbReference type="ARBA" id="ARBA00004496"/>
    </source>
</evidence>
<dbReference type="EMBL" id="JAGYPG010000001">
    <property type="protein sequence ID" value="MBS4194735.1"/>
    <property type="molecule type" value="Genomic_DNA"/>
</dbReference>
<evidence type="ECO:0000259" key="13">
    <source>
        <dbReference type="Pfam" id="PF04452"/>
    </source>
</evidence>
<keyword evidence="7 12" id="KW-0489">Methyltransferase</keyword>
<organism evidence="15 16">
    <name type="scientific">Lederbergia citri</name>
    <dbReference type="NCBI Taxonomy" id="2833580"/>
    <lineage>
        <taxon>Bacteria</taxon>
        <taxon>Bacillati</taxon>
        <taxon>Bacillota</taxon>
        <taxon>Bacilli</taxon>
        <taxon>Bacillales</taxon>
        <taxon>Bacillaceae</taxon>
        <taxon>Lederbergia</taxon>
    </lineage>
</organism>
<evidence type="ECO:0000256" key="3">
    <source>
        <dbReference type="ARBA" id="ARBA00012328"/>
    </source>
</evidence>
<comment type="function">
    <text evidence="10 12">Specifically methylates the N3 position of the uracil ring of uridine 1498 (m3U1498) in 16S rRNA. Acts on the fully assembled 30S ribosomal subunit.</text>
</comment>
<feature type="domain" description="Ribosomal RNA small subunit methyltransferase E methyltransferase" evidence="13">
    <location>
        <begin position="73"/>
        <end position="242"/>
    </location>
</feature>
<keyword evidence="16" id="KW-1185">Reference proteome</keyword>
<dbReference type="SUPFAM" id="SSF88697">
    <property type="entry name" value="PUA domain-like"/>
    <property type="match status" value="1"/>
</dbReference>
<dbReference type="InterPro" id="IPR029028">
    <property type="entry name" value="Alpha/beta_knot_MTases"/>
</dbReference>
<evidence type="ECO:0000256" key="7">
    <source>
        <dbReference type="ARBA" id="ARBA00022603"/>
    </source>
</evidence>
<evidence type="ECO:0000256" key="2">
    <source>
        <dbReference type="ARBA" id="ARBA00005528"/>
    </source>
</evidence>
<dbReference type="InterPro" id="IPR015947">
    <property type="entry name" value="PUA-like_sf"/>
</dbReference>
<dbReference type="SUPFAM" id="SSF75217">
    <property type="entry name" value="alpha/beta knot"/>
    <property type="match status" value="1"/>
</dbReference>
<dbReference type="Proteomes" id="UP000681414">
    <property type="component" value="Unassembled WGS sequence"/>
</dbReference>
<dbReference type="Gene3D" id="3.40.1280.10">
    <property type="match status" value="1"/>
</dbReference>
<dbReference type="Pfam" id="PF20260">
    <property type="entry name" value="PUA_4"/>
    <property type="match status" value="1"/>
</dbReference>
<evidence type="ECO:0000313" key="15">
    <source>
        <dbReference type="EMBL" id="MBS4194735.1"/>
    </source>
</evidence>
<dbReference type="InterPro" id="IPR046887">
    <property type="entry name" value="RsmE_PUA-like"/>
</dbReference>
<dbReference type="CDD" id="cd18084">
    <property type="entry name" value="RsmE-like"/>
    <property type="match status" value="1"/>
</dbReference>
<dbReference type="NCBIfam" id="TIGR00046">
    <property type="entry name" value="RsmE family RNA methyltransferase"/>
    <property type="match status" value="1"/>
</dbReference>
<reference evidence="15 16" key="1">
    <citation type="submission" date="2021-05" db="EMBL/GenBank/DDBJ databases">
        <title>Novel Bacillus species.</title>
        <authorList>
            <person name="Liu G."/>
        </authorList>
    </citation>
    <scope>NUCLEOTIDE SEQUENCE [LARGE SCALE GENOMIC DNA]</scope>
    <source>
        <strain evidence="16">FJAT-49780</strain>
    </source>
</reference>
<dbReference type="Pfam" id="PF04452">
    <property type="entry name" value="Methyltrans_RNA"/>
    <property type="match status" value="1"/>
</dbReference>